<gene>
    <name evidence="1" type="ordered locus">CBUD_0699</name>
</gene>
<dbReference type="AlphaFoldDB" id="A9KCA1"/>
<name>A9KCA1_COXBN</name>
<reference evidence="1 2" key="1">
    <citation type="journal article" date="2009" name="Infect. Immun.">
        <title>Comparative genomics reveal extensive transposon-mediated genomic plasticity and diversity among potential effector proteins within the genus Coxiella.</title>
        <authorList>
            <person name="Beare P.A."/>
            <person name="Unsworth N."/>
            <person name="Andoh M."/>
            <person name="Voth D.E."/>
            <person name="Omsland A."/>
            <person name="Gilk S.D."/>
            <person name="Williams K.P."/>
            <person name="Sobral B.W."/>
            <person name="Kupko J.J.III."/>
            <person name="Porcella S.F."/>
            <person name="Samuel J.E."/>
            <person name="Heinzen R.A."/>
        </authorList>
    </citation>
    <scope>NUCLEOTIDE SEQUENCE [LARGE SCALE GENOMIC DNA]</scope>
    <source>
        <strain evidence="1 2">Dugway 5J108-111</strain>
    </source>
</reference>
<organism evidence="1 2">
    <name type="scientific">Coxiella burnetii (strain Dugway 5J108-111)</name>
    <dbReference type="NCBI Taxonomy" id="434922"/>
    <lineage>
        <taxon>Bacteria</taxon>
        <taxon>Pseudomonadati</taxon>
        <taxon>Pseudomonadota</taxon>
        <taxon>Gammaproteobacteria</taxon>
        <taxon>Legionellales</taxon>
        <taxon>Coxiellaceae</taxon>
        <taxon>Coxiella</taxon>
    </lineage>
</organism>
<dbReference type="HOGENOM" id="CLU_281554_0_0_6"/>
<evidence type="ECO:0000313" key="1">
    <source>
        <dbReference type="EMBL" id="ABS78041.1"/>
    </source>
</evidence>
<protein>
    <submittedName>
        <fullName evidence="1">Uncharacterized protein</fullName>
    </submittedName>
</protein>
<sequence length="1112" mass="127867">MSKPLAIIKHLKKAIEDIQRYPEYHLQNDLERSLRKKGLTKELILSVADVIGTSLKITSKNADELEWFANFLGSYLHEFVKSIQIYLEIIKVVAHKSSIYRSLMEVYFYDLDTLVNFDFVENAVSQFTSPSEWVDPIFYCMSYTYVGILLQRLGRFWDARRVFNMAARFHRDPRKLTRTAEHANIELDYLASMVSKDLLQRKEVLSTANNKPLIIVGCVFFGSVYRQLFQKSAGASFFCKNNLELLKKDWSPIVVIFCTFFDKISFERSKFYQEISSFVPIEIHVIPERLISKHPDLVPPAYEMTPSLAYSLSGLLQTCLLAIAKRWNASLINLPPDAIFSDIAVAEITRVVNKGYKVIFTPGIRLNRETVLDEVSKLTEHNNASTFGISPAQLTELAFNNLHPATEASFCTREKMTYPGFLLWPTEKGLFGHYFQMHPIFIKSELLQHTPIRRFDSIDGDFVYLMLPCPEDWQRNIHIITEPRKVIMFELSGPDIPVDIKYDTNNLAQSAGSWIAKVMRPLSFWLLTKRVAFGNTKNVKNNLIAHMDNVISDLVKLGNGLNSNRLPNPAAILEKADSNLETLIENWKPGSSNYKTAPSKLGTSVDAIGVIYSLAVWGRRYIENFLNICLPSLLAEDNLGNLTNNKYSLFLLYTRDEDIPLFEETAQFQKLKRIISVEIVPLDPQQFKNKYTVLSNAQSDTVQRSHCFDAICFLYSDFLWAKGGIKFCLQKLAEGYEGVVSPVPPVLLEDFYEVLNSHFTDFVQYTEDGIKDFNISITPRTLVHYAKPILHPMMRDNNVSYNLNTGNPAYVLWLGPGDDLLIRCFHSHPVMLKVKHDTPEYWIPFDKTLDEWFLPSAYPATDRLYFIQDSDELAVISLTEEDFPTPYVGENHHLDAVSIAQWAESCGAPMHKIMFNYYTLWHEHELILSNWQQTIDRSKITAAEVQWRLSMPDLVAQSESSKIYLARKDRALRFGKKDIIETISIRPELNEANKTNLEKKQAIFSSMLVNILSLLLSYKVLQSVARSFPPRVKAWRSFASLKDAFETRQARVSNKSNSNKSNPNKFMNRSRGMEIKFTHYVPSILKTVFFSFRRLFRKKYDDGSPEPKNHFS</sequence>
<evidence type="ECO:0000313" key="2">
    <source>
        <dbReference type="Proteomes" id="UP000008555"/>
    </source>
</evidence>
<accession>A9KCA1</accession>
<proteinExistence type="predicted"/>
<dbReference type="KEGG" id="cbd:CBUD_0699"/>
<dbReference type="RefSeq" id="WP_011996690.1">
    <property type="nucleotide sequence ID" value="NC_009727.1"/>
</dbReference>
<dbReference type="EMBL" id="CP000733">
    <property type="protein sequence ID" value="ABS78041.1"/>
    <property type="molecule type" value="Genomic_DNA"/>
</dbReference>
<dbReference type="Proteomes" id="UP000008555">
    <property type="component" value="Chromosome"/>
</dbReference>